<reference evidence="9 10" key="1">
    <citation type="submission" date="2020-07" db="EMBL/GenBank/DDBJ databases">
        <title>Genomic Encyclopedia of Type Strains, Phase III (KMG-III): the genomes of soil and plant-associated and newly described type strains.</title>
        <authorList>
            <person name="Whitman W."/>
        </authorList>
    </citation>
    <scope>NUCLEOTIDE SEQUENCE [LARGE SCALE GENOMIC DNA]</scope>
    <source>
        <strain evidence="9 10">CECT 8576</strain>
    </source>
</reference>
<dbReference type="SUPFAM" id="SSF51230">
    <property type="entry name" value="Single hybrid motif"/>
    <property type="match status" value="1"/>
</dbReference>
<comment type="pathway">
    <text evidence="1 7">Lipid metabolism; fatty acid biosynthesis.</text>
</comment>
<keyword evidence="5 7" id="KW-0275">Fatty acid biosynthesis</keyword>
<dbReference type="Proteomes" id="UP000548304">
    <property type="component" value="Unassembled WGS sequence"/>
</dbReference>
<dbReference type="NCBIfam" id="NF005457">
    <property type="entry name" value="PRK07051.1"/>
    <property type="match status" value="1"/>
</dbReference>
<evidence type="ECO:0000313" key="10">
    <source>
        <dbReference type="Proteomes" id="UP000548304"/>
    </source>
</evidence>
<dbReference type="Gene3D" id="2.40.50.100">
    <property type="match status" value="1"/>
</dbReference>
<evidence type="ECO:0000256" key="3">
    <source>
        <dbReference type="ARBA" id="ARBA00022832"/>
    </source>
</evidence>
<organism evidence="9 10">
    <name type="scientific">Actinopolyspora biskrensis</name>
    <dbReference type="NCBI Taxonomy" id="1470178"/>
    <lineage>
        <taxon>Bacteria</taxon>
        <taxon>Bacillati</taxon>
        <taxon>Actinomycetota</taxon>
        <taxon>Actinomycetes</taxon>
        <taxon>Actinopolysporales</taxon>
        <taxon>Actinopolysporaceae</taxon>
        <taxon>Actinopolyspora</taxon>
    </lineage>
</organism>
<dbReference type="GO" id="GO:0006633">
    <property type="term" value="P:fatty acid biosynthetic process"/>
    <property type="evidence" value="ECO:0007669"/>
    <property type="project" value="UniProtKB-UniPathway"/>
</dbReference>
<accession>A0A852YSD2</accession>
<evidence type="ECO:0000256" key="6">
    <source>
        <dbReference type="ARBA" id="ARBA00023267"/>
    </source>
</evidence>
<comment type="caution">
    <text evidence="9">The sequence shown here is derived from an EMBL/GenBank/DDBJ whole genome shotgun (WGS) entry which is preliminary data.</text>
</comment>
<evidence type="ECO:0000256" key="7">
    <source>
        <dbReference type="RuleBase" id="RU364072"/>
    </source>
</evidence>
<dbReference type="InterPro" id="IPR000089">
    <property type="entry name" value="Biotin_lipoyl"/>
</dbReference>
<dbReference type="UniPathway" id="UPA00094"/>
<dbReference type="AlphaFoldDB" id="A0A852YSD2"/>
<gene>
    <name evidence="9" type="ORF">FHR84_001466</name>
</gene>
<evidence type="ECO:0000256" key="5">
    <source>
        <dbReference type="ARBA" id="ARBA00023160"/>
    </source>
</evidence>
<keyword evidence="6 7" id="KW-0092">Biotin</keyword>
<dbReference type="PRINTS" id="PR01071">
    <property type="entry name" value="ACOABIOTINCC"/>
</dbReference>
<dbReference type="PROSITE" id="PS00188">
    <property type="entry name" value="BIOTIN"/>
    <property type="match status" value="1"/>
</dbReference>
<name>A0A852YSD2_9ACTN</name>
<keyword evidence="2 7" id="KW-0444">Lipid biosynthesis</keyword>
<dbReference type="GO" id="GO:0003989">
    <property type="term" value="F:acetyl-CoA carboxylase activity"/>
    <property type="evidence" value="ECO:0007669"/>
    <property type="project" value="InterPro"/>
</dbReference>
<evidence type="ECO:0000259" key="8">
    <source>
        <dbReference type="PROSITE" id="PS50968"/>
    </source>
</evidence>
<sequence>MSTMNAQLPGVFYRRPSPEQAPFIEEGGTVEPGQLVALIEVMKTFNEVKADRSGIISKFLLGDGDEVEAGQGIVEVDEA</sequence>
<evidence type="ECO:0000313" key="9">
    <source>
        <dbReference type="EMBL" id="NYH78144.1"/>
    </source>
</evidence>
<proteinExistence type="predicted"/>
<feature type="domain" description="Lipoyl-binding" evidence="8">
    <location>
        <begin position="1"/>
        <end position="77"/>
    </location>
</feature>
<protein>
    <recommendedName>
        <fullName evidence="7">Biotin carboxyl carrier protein of acetyl-CoA carboxylase</fullName>
    </recommendedName>
</protein>
<dbReference type="InterPro" id="IPR001882">
    <property type="entry name" value="Biotin_BS"/>
</dbReference>
<keyword evidence="3 7" id="KW-0276">Fatty acid metabolism</keyword>
<dbReference type="CDD" id="cd06850">
    <property type="entry name" value="biotinyl_domain"/>
    <property type="match status" value="1"/>
</dbReference>
<dbReference type="PROSITE" id="PS50968">
    <property type="entry name" value="BIOTINYL_LIPOYL"/>
    <property type="match status" value="1"/>
</dbReference>
<evidence type="ECO:0000256" key="1">
    <source>
        <dbReference type="ARBA" id="ARBA00005194"/>
    </source>
</evidence>
<keyword evidence="10" id="KW-1185">Reference proteome</keyword>
<dbReference type="RefSeq" id="WP_017974282.1">
    <property type="nucleotide sequence ID" value="NZ_JACBYW010000002.1"/>
</dbReference>
<dbReference type="GO" id="GO:0009317">
    <property type="term" value="C:acetyl-CoA carboxylase complex"/>
    <property type="evidence" value="ECO:0007669"/>
    <property type="project" value="InterPro"/>
</dbReference>
<evidence type="ECO:0000256" key="2">
    <source>
        <dbReference type="ARBA" id="ARBA00022516"/>
    </source>
</evidence>
<dbReference type="Pfam" id="PF00364">
    <property type="entry name" value="Biotin_lipoyl"/>
    <property type="match status" value="1"/>
</dbReference>
<evidence type="ECO:0000256" key="4">
    <source>
        <dbReference type="ARBA" id="ARBA00023098"/>
    </source>
</evidence>
<comment type="function">
    <text evidence="7">This protein is a component of the acetyl coenzyme A carboxylase complex; first, biotin carboxylase catalyzes the carboxylation of the carrier protein and then the transcarboxylase transfers the carboxyl group to form malonyl-CoA.</text>
</comment>
<dbReference type="EMBL" id="JACBYW010000002">
    <property type="protein sequence ID" value="NYH78144.1"/>
    <property type="molecule type" value="Genomic_DNA"/>
</dbReference>
<dbReference type="InterPro" id="IPR011053">
    <property type="entry name" value="Single_hybrid_motif"/>
</dbReference>
<dbReference type="InterPro" id="IPR001249">
    <property type="entry name" value="AcCoA_biotinCC"/>
</dbReference>
<keyword evidence="4 7" id="KW-0443">Lipid metabolism</keyword>